<dbReference type="RefSeq" id="WP_010261431.1">
    <property type="nucleotide sequence ID" value="NZ_CAEG01000010.1"/>
</dbReference>
<dbReference type="InterPro" id="IPR039329">
    <property type="entry name" value="SIAE"/>
</dbReference>
<dbReference type="STRING" id="1033731.SAMN05444145_103107"/>
<evidence type="ECO:0000259" key="3">
    <source>
        <dbReference type="Pfam" id="PF03629"/>
    </source>
</evidence>
<keyword evidence="5" id="KW-1185">Reference proteome</keyword>
<dbReference type="OrthoDB" id="9816001at2"/>
<proteinExistence type="predicted"/>
<reference evidence="4 5" key="1">
    <citation type="submission" date="2016-10" db="EMBL/GenBank/DDBJ databases">
        <authorList>
            <person name="de Groot N.N."/>
        </authorList>
    </citation>
    <scope>NUCLEOTIDE SEQUENCE [LARGE SCALE GENOMIC DNA]</scope>
    <source>
        <strain evidence="4 5">DSM 25383</strain>
    </source>
</reference>
<dbReference type="Pfam" id="PF03629">
    <property type="entry name" value="SASA"/>
    <property type="match status" value="1"/>
</dbReference>
<protein>
    <submittedName>
        <fullName evidence="4">Sialate O-acetylesterase</fullName>
    </submittedName>
</protein>
<organism evidence="4 5">
    <name type="scientific">Alistipes timonensis JC136</name>
    <dbReference type="NCBI Taxonomy" id="1033731"/>
    <lineage>
        <taxon>Bacteria</taxon>
        <taxon>Pseudomonadati</taxon>
        <taxon>Bacteroidota</taxon>
        <taxon>Bacteroidia</taxon>
        <taxon>Bacteroidales</taxon>
        <taxon>Rikenellaceae</taxon>
        <taxon>Alistipes</taxon>
    </lineage>
</organism>
<evidence type="ECO:0000256" key="2">
    <source>
        <dbReference type="SAM" id="SignalP"/>
    </source>
</evidence>
<gene>
    <name evidence="4" type="ORF">SAMN05444145_103107</name>
</gene>
<name>A0A1H4ASP2_9BACT</name>
<dbReference type="EMBL" id="FNRI01000003">
    <property type="protein sequence ID" value="SEA38797.1"/>
    <property type="molecule type" value="Genomic_DNA"/>
</dbReference>
<evidence type="ECO:0000313" key="4">
    <source>
        <dbReference type="EMBL" id="SEA38797.1"/>
    </source>
</evidence>
<dbReference type="AlphaFoldDB" id="A0A1H4ASP2"/>
<dbReference type="GO" id="GO:0005975">
    <property type="term" value="P:carbohydrate metabolic process"/>
    <property type="evidence" value="ECO:0007669"/>
    <property type="project" value="TreeGrafter"/>
</dbReference>
<evidence type="ECO:0000313" key="5">
    <source>
        <dbReference type="Proteomes" id="UP000183253"/>
    </source>
</evidence>
<dbReference type="PANTHER" id="PTHR22901:SF0">
    <property type="entry name" value="SIALATE O-ACETYLESTERASE"/>
    <property type="match status" value="1"/>
</dbReference>
<dbReference type="Proteomes" id="UP000183253">
    <property type="component" value="Unassembled WGS sequence"/>
</dbReference>
<dbReference type="InterPro" id="IPR036514">
    <property type="entry name" value="SGNH_hydro_sf"/>
</dbReference>
<dbReference type="InterPro" id="IPR005181">
    <property type="entry name" value="SASA"/>
</dbReference>
<sequence>MKRLILIILFGLCASPAGAQGLELPPVFASGMVLQQQADVELWGEARPGARVRVRASWTKARPKADADARGRWSVTLRTPEAGYEPRTLTVESGRERLELTDILIGDVWFVGGQSNMQMSFRGNPDQPVEDAQRILLRSNRPGMRLFRVENGYALAPNDTLRIDGAWGPADPEHVKEFSVVGYVFGEKLHEVTGIPIGLVQSAHGGSTAEAWLDRAELERFGGFDLELTPAKTDPVWYAVLPTVLYNRMLAPLLPMSVKGVIWYQGESNVARPRQYRELFARLIESWRGYFRNPEMPFYFVQIAPYEHPGVNSAELREAQLDVMHTVPHTGMAVTLDLGERDVIHPARKEAVGERLAYWALNRDYGHPAFGCRSPEFRSMEVRDGRARLKFDYAPNGLSFFGKRPSGFEIAGSDRVFHPAEARIVPAFWGNEGLEVWSDEVPEPVAVRYGYTNYVDGSLYNTEGLPASSFRTDDWH</sequence>
<dbReference type="SUPFAM" id="SSF52266">
    <property type="entry name" value="SGNH hydrolase"/>
    <property type="match status" value="1"/>
</dbReference>
<feature type="signal peptide" evidence="2">
    <location>
        <begin position="1"/>
        <end position="19"/>
    </location>
</feature>
<dbReference type="GO" id="GO:0001681">
    <property type="term" value="F:sialate O-acetylesterase activity"/>
    <property type="evidence" value="ECO:0007669"/>
    <property type="project" value="InterPro"/>
</dbReference>
<evidence type="ECO:0000256" key="1">
    <source>
        <dbReference type="ARBA" id="ARBA00022801"/>
    </source>
</evidence>
<dbReference type="Gene3D" id="3.40.50.1110">
    <property type="entry name" value="SGNH hydrolase"/>
    <property type="match status" value="1"/>
</dbReference>
<feature type="chain" id="PRO_5010274502" evidence="2">
    <location>
        <begin position="20"/>
        <end position="476"/>
    </location>
</feature>
<dbReference type="PANTHER" id="PTHR22901">
    <property type="entry name" value="SIALATE O-ACETYLESTERASE"/>
    <property type="match status" value="1"/>
</dbReference>
<accession>A0A1H4ASP2</accession>
<feature type="domain" description="Sialate O-acetylesterase" evidence="3">
    <location>
        <begin position="107"/>
        <end position="357"/>
    </location>
</feature>
<keyword evidence="1" id="KW-0378">Hydrolase</keyword>
<keyword evidence="2" id="KW-0732">Signal</keyword>